<dbReference type="GO" id="GO:0006629">
    <property type="term" value="P:lipid metabolic process"/>
    <property type="evidence" value="ECO:0007669"/>
    <property type="project" value="InterPro"/>
</dbReference>
<protein>
    <recommendedName>
        <fullName evidence="3">Fungal lipase-type domain-containing protein</fullName>
    </recommendedName>
</protein>
<feature type="domain" description="Fungal lipase-type" evidence="3">
    <location>
        <begin position="157"/>
        <end position="282"/>
    </location>
</feature>
<evidence type="ECO:0000313" key="5">
    <source>
        <dbReference type="Proteomes" id="UP000595140"/>
    </source>
</evidence>
<gene>
    <name evidence="4" type="ORF">CCAM_LOCUS43845</name>
</gene>
<keyword evidence="1" id="KW-0378">Hydrolase</keyword>
<organism evidence="4 5">
    <name type="scientific">Cuscuta campestris</name>
    <dbReference type="NCBI Taxonomy" id="132261"/>
    <lineage>
        <taxon>Eukaryota</taxon>
        <taxon>Viridiplantae</taxon>
        <taxon>Streptophyta</taxon>
        <taxon>Embryophyta</taxon>
        <taxon>Tracheophyta</taxon>
        <taxon>Spermatophyta</taxon>
        <taxon>Magnoliopsida</taxon>
        <taxon>eudicotyledons</taxon>
        <taxon>Gunneridae</taxon>
        <taxon>Pentapetalae</taxon>
        <taxon>asterids</taxon>
        <taxon>lamiids</taxon>
        <taxon>Solanales</taxon>
        <taxon>Convolvulaceae</taxon>
        <taxon>Cuscuteae</taxon>
        <taxon>Cuscuta</taxon>
        <taxon>Cuscuta subgen. Grammica</taxon>
        <taxon>Cuscuta sect. Cleistogrammica</taxon>
    </lineage>
</organism>
<accession>A0A484NLW9</accession>
<keyword evidence="5" id="KW-1185">Reference proteome</keyword>
<evidence type="ECO:0000313" key="4">
    <source>
        <dbReference type="EMBL" id="VFR02070.1"/>
    </source>
</evidence>
<dbReference type="Proteomes" id="UP000595140">
    <property type="component" value="Unassembled WGS sequence"/>
</dbReference>
<dbReference type="AlphaFoldDB" id="A0A484NLW9"/>
<reference evidence="4 5" key="1">
    <citation type="submission" date="2018-04" db="EMBL/GenBank/DDBJ databases">
        <authorList>
            <person name="Vogel A."/>
        </authorList>
    </citation>
    <scope>NUCLEOTIDE SEQUENCE [LARGE SCALE GENOMIC DNA]</scope>
</reference>
<dbReference type="Pfam" id="PF01764">
    <property type="entry name" value="Lipase_3"/>
    <property type="match status" value="1"/>
</dbReference>
<evidence type="ECO:0000256" key="1">
    <source>
        <dbReference type="ARBA" id="ARBA00022801"/>
    </source>
</evidence>
<dbReference type="InterPro" id="IPR029058">
    <property type="entry name" value="AB_hydrolase_fold"/>
</dbReference>
<dbReference type="SUPFAM" id="SSF53474">
    <property type="entry name" value="alpha/beta-Hydrolases"/>
    <property type="match status" value="1"/>
</dbReference>
<dbReference type="OrthoDB" id="438440at2759"/>
<feature type="region of interest" description="Disordered" evidence="2">
    <location>
        <begin position="337"/>
        <end position="367"/>
    </location>
</feature>
<name>A0A484NLW9_9ASTE</name>
<evidence type="ECO:0000259" key="3">
    <source>
        <dbReference type="Pfam" id="PF01764"/>
    </source>
</evidence>
<dbReference type="EMBL" id="OOIL02006792">
    <property type="protein sequence ID" value="VFR02070.1"/>
    <property type="molecule type" value="Genomic_DNA"/>
</dbReference>
<dbReference type="InterPro" id="IPR002921">
    <property type="entry name" value="Fungal_lipase-type"/>
</dbReference>
<sequence>MILSSVLSRFESNWSNRKRIGSDVIKGESEASQVPAKSFKGRNADDIEPTCSDYNIENDNFTSKKWKFEPVWLSKALESAFQLWNGNGDKPPPINRSLAEIYASIQRSKLGLQDWSLSDLTIGLYLIYIQQASTNTLEDIKGELISSESVVHDLKYHTELAKVDKRKRLVILGIRGYSTHFGSAEAARWFLTHEMDTLRKCLKKHKGFRLRLVGHSLGGAIASLLAIMLRKKSQQELGFNPDIVTAVGIATPPCVSRDLAEKCCEYVVTVVMQDDIIPRLSVASLTRLRNEVIQTDWSSVFEKEEWKGVVHLFTNAKQVVFSIQDVARKLADYAKSGGQTTHSGVVPEKKFTSAPPSSTTTSSSNGASIVKKEEELFVPGASTSKKESSLKRRRRSTPERALSDRMRKLLEEKISFPNLSKCRRKYINHSIVGGDYQRPHPRPLKKEYKIGSYFDSECPFYSKSFTDVPKVEEGKPLNVLDLLGHNLLRFSTSSQNVHSTLPTKFTSYVGSRDLNMGYDRGMRMPNSGMSIPGKGHSNVLRGQSPVLRRCVNSLSSGVLASTTSTMTGTVNATMESTLSLMGKYVMICCVFVPSIWSSKDGPRVYHAALASHELARRDDFVLVVVPMMRSGFTHSYSAYQHFLSGFSCHAVPFEDSHRREYICSALGFDGEIKCLILDPSQEVLYHGWLLEVFDMFGGAEHDCFPFTLESVNNFDDRDDVFEDRSLNELLGLRDTDFLYNIEYLAGSRLREDSRITISDLKQKFVGLYVYSDGTSLRALQELHEKCRSLKYELKIVVVSCPFHEQLPPKLHEELLIDALARKKLLGWWFFHFDNTICLSDAAYTLQLSPVLPKKYHLGLLFIQHPYGLPVFSDFGMDGYPFIRRKVIEKEFERKMGLRLNSLLPCEYFTTSVHPHFRLSVPIAKLENKIVIVYLYRETRKYFANKLAAWYEKNIRKKHSNVEVVAVSIDGCRNPTTEEYFMGMGWLIYPTDPSKSAKICQEFFHPRCRALEVVFAFGEDGLIQSVDASHILESKGPPFYGDLREEIAEEFCDSGGFDYMDW</sequence>
<evidence type="ECO:0000256" key="2">
    <source>
        <dbReference type="SAM" id="MobiDB-lite"/>
    </source>
</evidence>
<dbReference type="PANTHER" id="PTHR47418">
    <property type="entry name" value="ALPHA/BETA-HYDROLASES SUPERFAMILY PROTEIN"/>
    <property type="match status" value="1"/>
</dbReference>
<dbReference type="Gene3D" id="3.40.30.10">
    <property type="entry name" value="Glutaredoxin"/>
    <property type="match status" value="1"/>
</dbReference>
<dbReference type="CDD" id="cd00519">
    <property type="entry name" value="Lipase_3"/>
    <property type="match status" value="1"/>
</dbReference>
<feature type="region of interest" description="Disordered" evidence="2">
    <location>
        <begin position="380"/>
        <end position="402"/>
    </location>
</feature>
<feature type="compositionally biased region" description="Basic and acidic residues" evidence="2">
    <location>
        <begin position="384"/>
        <end position="402"/>
    </location>
</feature>
<dbReference type="GO" id="GO:0016787">
    <property type="term" value="F:hydrolase activity"/>
    <property type="evidence" value="ECO:0007669"/>
    <property type="project" value="UniProtKB-KW"/>
</dbReference>
<dbReference type="Gene3D" id="3.40.50.1820">
    <property type="entry name" value="alpha/beta hydrolase"/>
    <property type="match status" value="1"/>
</dbReference>
<feature type="compositionally biased region" description="Low complexity" evidence="2">
    <location>
        <begin position="352"/>
        <end position="364"/>
    </location>
</feature>
<proteinExistence type="predicted"/>